<dbReference type="PANTHER" id="PTHR43881">
    <property type="entry name" value="GAMMA-GLUTAMYLTRANSPEPTIDASE (AFU_ORTHOLOGUE AFUA_4G13580)"/>
    <property type="match status" value="1"/>
</dbReference>
<dbReference type="Gene3D" id="1.10.246.130">
    <property type="match status" value="1"/>
</dbReference>
<evidence type="ECO:0000313" key="7">
    <source>
        <dbReference type="Proteomes" id="UP001596142"/>
    </source>
</evidence>
<dbReference type="InterPro" id="IPR043138">
    <property type="entry name" value="GGT_lsub"/>
</dbReference>
<evidence type="ECO:0000256" key="1">
    <source>
        <dbReference type="ARBA" id="ARBA00001049"/>
    </source>
</evidence>
<protein>
    <recommendedName>
        <fullName evidence="4">Glutathione hydrolase proenzyme</fullName>
        <ecNumber evidence="4">2.3.2.2</ecNumber>
        <ecNumber evidence="4">3.4.19.13</ecNumber>
    </recommendedName>
    <component>
        <recommendedName>
            <fullName evidence="4">Glutathione hydrolase large chain</fullName>
        </recommendedName>
    </component>
    <component>
        <recommendedName>
            <fullName evidence="4">Glutathione hydrolase small chain</fullName>
        </recommendedName>
    </component>
</protein>
<keyword evidence="7" id="KW-1185">Reference proteome</keyword>
<dbReference type="PRINTS" id="PR01210">
    <property type="entry name" value="GGTRANSPTASE"/>
</dbReference>
<keyword evidence="4" id="KW-0378">Hydrolase</keyword>
<name>A0ABW0YLM4_9BACI</name>
<comment type="caution">
    <text evidence="6">The sequence shown here is derived from an EMBL/GenBank/DDBJ whole genome shotgun (WGS) entry which is preliminary data.</text>
</comment>
<gene>
    <name evidence="6" type="primary">ggt</name>
    <name evidence="6" type="ORF">ACFPU1_07320</name>
</gene>
<dbReference type="InterPro" id="IPR029055">
    <property type="entry name" value="Ntn_hydrolases_N"/>
</dbReference>
<comment type="catalytic activity">
    <reaction evidence="3 4">
        <text>an N-terminal (5-L-glutamyl)-[peptide] + an alpha-amino acid = 5-L-glutamyl amino acid + an N-terminal L-alpha-aminoacyl-[peptide]</text>
        <dbReference type="Rhea" id="RHEA:23904"/>
        <dbReference type="Rhea" id="RHEA-COMP:9780"/>
        <dbReference type="Rhea" id="RHEA-COMP:9795"/>
        <dbReference type="ChEBI" id="CHEBI:77644"/>
        <dbReference type="ChEBI" id="CHEBI:78597"/>
        <dbReference type="ChEBI" id="CHEBI:78599"/>
        <dbReference type="ChEBI" id="CHEBI:78608"/>
        <dbReference type="EC" id="2.3.2.2"/>
    </reaction>
</comment>
<comment type="catalytic activity">
    <reaction evidence="1 4">
        <text>an S-substituted glutathione + H2O = an S-substituted L-cysteinylglycine + L-glutamate</text>
        <dbReference type="Rhea" id="RHEA:59468"/>
        <dbReference type="ChEBI" id="CHEBI:15377"/>
        <dbReference type="ChEBI" id="CHEBI:29985"/>
        <dbReference type="ChEBI" id="CHEBI:90779"/>
        <dbReference type="ChEBI" id="CHEBI:143103"/>
        <dbReference type="EC" id="3.4.19.13"/>
    </reaction>
</comment>
<dbReference type="EC" id="3.4.19.13" evidence="4"/>
<evidence type="ECO:0000256" key="3">
    <source>
        <dbReference type="ARBA" id="ARBA00047417"/>
    </source>
</evidence>
<sequence length="551" mass="60718">MESHVKKGGRHEFTQTGRPAVRGTQGAVTSPHYLATQAGKSILQQGGHAVDAAISMNAVLCVVLPHMAGLGGDLFSIISDRKESNIQAINGSGRSGRKAAIGFYKEKGYDEIPDRGPLSSNTVPGTVKAWEDLHQQYGRIKWKDLFTDAIHYAQNGFPLSSKVAQFIFDKQEVLSQHPKTADIFLPDGKPVAEGAVFKQPDLAQSLALIAEKGAEVFYQGDLAEKIVQSLQEEGGVLTLEDFSNHESTWEKPASTSYGSYEIHELHPNTQGLATLMMLNVLKKFDLPSIGDHTPDYYHLMAEAAKLSFHYRDEWVTDPEFLSIPVKKLLSEEHTDKIFEKLDWRKAYPLDKLPEMPKVSTSKDTTFMAAVDSEGNACSLIQSIYHEFGSGFVPEDTGILLQNRGSFFELDAEHPNALEPEKRTFHTIIPAMATKEGKPFMLFGTMGGEGQPQTQAALFTRVVEFGYDIQQAIEAPRWLYGRTWGEDSSSLKLESRIPDSIAGELANRGHEIEKAESFSQQMGHAQGIVIDEKTGVYSAGADPRGDGIALSW</sequence>
<evidence type="ECO:0000256" key="2">
    <source>
        <dbReference type="ARBA" id="ARBA00001089"/>
    </source>
</evidence>
<keyword evidence="4 6" id="KW-0012">Acyltransferase</keyword>
<feature type="region of interest" description="Disordered" evidence="5">
    <location>
        <begin position="1"/>
        <end position="27"/>
    </location>
</feature>
<comment type="subunit">
    <text evidence="4">This enzyme consists of two polypeptide chains, which are synthesized in precursor form from a single polypeptide.</text>
</comment>
<dbReference type="Gene3D" id="3.60.20.40">
    <property type="match status" value="1"/>
</dbReference>
<keyword evidence="4" id="KW-0317">Glutathione biosynthesis</keyword>
<comment type="PTM">
    <text evidence="4">Cleaved by autocatalysis into a large and a small subunit.</text>
</comment>
<dbReference type="GO" id="GO:0103068">
    <property type="term" value="F:leukotriene C4 gamma-glutamyl transferase activity"/>
    <property type="evidence" value="ECO:0007669"/>
    <property type="project" value="UniProtKB-EC"/>
</dbReference>
<dbReference type="NCBIfam" id="TIGR00066">
    <property type="entry name" value="g_glut_trans"/>
    <property type="match status" value="1"/>
</dbReference>
<dbReference type="InterPro" id="IPR043137">
    <property type="entry name" value="GGT_ssub_C"/>
</dbReference>
<dbReference type="Proteomes" id="UP001596142">
    <property type="component" value="Unassembled WGS sequence"/>
</dbReference>
<accession>A0ABW0YLM4</accession>
<dbReference type="RefSeq" id="WP_385939782.1">
    <property type="nucleotide sequence ID" value="NZ_JBHSOZ010000003.1"/>
</dbReference>
<dbReference type="PANTHER" id="PTHR43881:SF5">
    <property type="entry name" value="GAMMA-GLUTAMYLTRANSPEPTIDASE"/>
    <property type="match status" value="1"/>
</dbReference>
<dbReference type="Pfam" id="PF01019">
    <property type="entry name" value="G_glu_transpept"/>
    <property type="match status" value="1"/>
</dbReference>
<dbReference type="InterPro" id="IPR052896">
    <property type="entry name" value="GGT-like_enzyme"/>
</dbReference>
<evidence type="ECO:0000256" key="5">
    <source>
        <dbReference type="SAM" id="MobiDB-lite"/>
    </source>
</evidence>
<comment type="pathway">
    <text evidence="4">Sulfur metabolism; glutathione metabolism.</text>
</comment>
<keyword evidence="4" id="KW-0865">Zymogen</keyword>
<dbReference type="InterPro" id="IPR000101">
    <property type="entry name" value="GGT_peptidase"/>
</dbReference>
<evidence type="ECO:0000313" key="6">
    <source>
        <dbReference type="EMBL" id="MFC5712586.1"/>
    </source>
</evidence>
<comment type="catalytic activity">
    <reaction evidence="2 4">
        <text>glutathione + H2O = L-cysteinylglycine + L-glutamate</text>
        <dbReference type="Rhea" id="RHEA:28807"/>
        <dbReference type="ChEBI" id="CHEBI:15377"/>
        <dbReference type="ChEBI" id="CHEBI:29985"/>
        <dbReference type="ChEBI" id="CHEBI:57925"/>
        <dbReference type="ChEBI" id="CHEBI:61694"/>
        <dbReference type="EC" id="3.4.19.13"/>
    </reaction>
</comment>
<feature type="compositionally biased region" description="Basic and acidic residues" evidence="5">
    <location>
        <begin position="1"/>
        <end position="13"/>
    </location>
</feature>
<dbReference type="SUPFAM" id="SSF56235">
    <property type="entry name" value="N-terminal nucleophile aminohydrolases (Ntn hydrolases)"/>
    <property type="match status" value="1"/>
</dbReference>
<dbReference type="EMBL" id="JBHSOZ010000003">
    <property type="protein sequence ID" value="MFC5712586.1"/>
    <property type="molecule type" value="Genomic_DNA"/>
</dbReference>
<organism evidence="6 7">
    <name type="scientific">Thalassorhabdus alkalitolerans</name>
    <dbReference type="NCBI Taxonomy" id="2282697"/>
    <lineage>
        <taxon>Bacteria</taxon>
        <taxon>Bacillati</taxon>
        <taxon>Bacillota</taxon>
        <taxon>Bacilli</taxon>
        <taxon>Bacillales</taxon>
        <taxon>Bacillaceae</taxon>
        <taxon>Thalassorhabdus</taxon>
    </lineage>
</organism>
<comment type="similarity">
    <text evidence="4">Belongs to the gamma-glutamyltransferase family.</text>
</comment>
<dbReference type="EC" id="2.3.2.2" evidence="4"/>
<keyword evidence="4 6" id="KW-0808">Transferase</keyword>
<reference evidence="7" key="1">
    <citation type="journal article" date="2019" name="Int. J. Syst. Evol. Microbiol.">
        <title>The Global Catalogue of Microorganisms (GCM) 10K type strain sequencing project: providing services to taxonomists for standard genome sequencing and annotation.</title>
        <authorList>
            <consortium name="The Broad Institute Genomics Platform"/>
            <consortium name="The Broad Institute Genome Sequencing Center for Infectious Disease"/>
            <person name="Wu L."/>
            <person name="Ma J."/>
        </authorList>
    </citation>
    <scope>NUCLEOTIDE SEQUENCE [LARGE SCALE GENOMIC DNA]</scope>
    <source>
        <strain evidence="7">CECT 7184</strain>
    </source>
</reference>
<evidence type="ECO:0000256" key="4">
    <source>
        <dbReference type="RuleBase" id="RU368036"/>
    </source>
</evidence>
<proteinExistence type="inferred from homology"/>